<keyword evidence="2" id="KW-1185">Reference proteome</keyword>
<evidence type="ECO:0000313" key="2">
    <source>
        <dbReference type="Proteomes" id="UP000029120"/>
    </source>
</evidence>
<evidence type="ECO:0000313" key="1">
    <source>
        <dbReference type="EMBL" id="KFK23262.1"/>
    </source>
</evidence>
<proteinExistence type="predicted"/>
<dbReference type="Proteomes" id="UP000029120">
    <property type="component" value="Unassembled WGS sequence"/>
</dbReference>
<sequence>YSELKRTSRFTSSKTISLNCLEPSSRSHFHLSLTPKDTFLHRLYGSTIATAIRLYIYRPRSSTTQYS</sequence>
<organism evidence="1 2">
    <name type="scientific">Arabis alpina</name>
    <name type="common">Alpine rock-cress</name>
    <dbReference type="NCBI Taxonomy" id="50452"/>
    <lineage>
        <taxon>Eukaryota</taxon>
        <taxon>Viridiplantae</taxon>
        <taxon>Streptophyta</taxon>
        <taxon>Embryophyta</taxon>
        <taxon>Tracheophyta</taxon>
        <taxon>Spermatophyta</taxon>
        <taxon>Magnoliopsida</taxon>
        <taxon>eudicotyledons</taxon>
        <taxon>Gunneridae</taxon>
        <taxon>Pentapetalae</taxon>
        <taxon>rosids</taxon>
        <taxon>malvids</taxon>
        <taxon>Brassicales</taxon>
        <taxon>Brassicaceae</taxon>
        <taxon>Arabideae</taxon>
        <taxon>Arabis</taxon>
    </lineage>
</organism>
<dbReference type="EMBL" id="KL980820">
    <property type="protein sequence ID" value="KFK23262.1"/>
    <property type="molecule type" value="Genomic_DNA"/>
</dbReference>
<name>A0A087G060_ARAAL</name>
<gene>
    <name evidence="1" type="ORF">AALP_AAs59567U000100</name>
</gene>
<protein>
    <submittedName>
        <fullName evidence="1">Uncharacterized protein</fullName>
    </submittedName>
</protein>
<accession>A0A087G060</accession>
<feature type="non-terminal residue" evidence="1">
    <location>
        <position position="1"/>
    </location>
</feature>
<dbReference type="Gramene" id="KFK23262">
    <property type="protein sequence ID" value="KFK23262"/>
    <property type="gene ID" value="AALP_AAs59567U000100"/>
</dbReference>
<dbReference type="AlphaFoldDB" id="A0A087G060"/>
<reference evidence="2" key="1">
    <citation type="journal article" date="2015" name="Nat. Plants">
        <title>Genome expansion of Arabis alpina linked with retrotransposition and reduced symmetric DNA methylation.</title>
        <authorList>
            <person name="Willing E.M."/>
            <person name="Rawat V."/>
            <person name="Mandakova T."/>
            <person name="Maumus F."/>
            <person name="James G.V."/>
            <person name="Nordstroem K.J."/>
            <person name="Becker C."/>
            <person name="Warthmann N."/>
            <person name="Chica C."/>
            <person name="Szarzynska B."/>
            <person name="Zytnicki M."/>
            <person name="Albani M.C."/>
            <person name="Kiefer C."/>
            <person name="Bergonzi S."/>
            <person name="Castaings L."/>
            <person name="Mateos J.L."/>
            <person name="Berns M.C."/>
            <person name="Bujdoso N."/>
            <person name="Piofczyk T."/>
            <person name="de Lorenzo L."/>
            <person name="Barrero-Sicilia C."/>
            <person name="Mateos I."/>
            <person name="Piednoel M."/>
            <person name="Hagmann J."/>
            <person name="Chen-Min-Tao R."/>
            <person name="Iglesias-Fernandez R."/>
            <person name="Schuster S.C."/>
            <person name="Alonso-Blanco C."/>
            <person name="Roudier F."/>
            <person name="Carbonero P."/>
            <person name="Paz-Ares J."/>
            <person name="Davis S.J."/>
            <person name="Pecinka A."/>
            <person name="Quesneville H."/>
            <person name="Colot V."/>
            <person name="Lysak M.A."/>
            <person name="Weigel D."/>
            <person name="Coupland G."/>
            <person name="Schneeberger K."/>
        </authorList>
    </citation>
    <scope>NUCLEOTIDE SEQUENCE [LARGE SCALE GENOMIC DNA]</scope>
    <source>
        <strain evidence="2">cv. Pajares</strain>
    </source>
</reference>